<keyword evidence="2" id="KW-0732">Signal</keyword>
<accession>A0ABR6ZN32</accession>
<organism evidence="4 5">
    <name type="scientific">Undibacterium hunanense</name>
    <dbReference type="NCBI Taxonomy" id="2762292"/>
    <lineage>
        <taxon>Bacteria</taxon>
        <taxon>Pseudomonadati</taxon>
        <taxon>Pseudomonadota</taxon>
        <taxon>Betaproteobacteria</taxon>
        <taxon>Burkholderiales</taxon>
        <taxon>Oxalobacteraceae</taxon>
        <taxon>Undibacterium</taxon>
    </lineage>
</organism>
<protein>
    <submittedName>
        <fullName evidence="4">Alpha/beta hydrolase</fullName>
    </submittedName>
</protein>
<evidence type="ECO:0000256" key="2">
    <source>
        <dbReference type="SAM" id="SignalP"/>
    </source>
</evidence>
<dbReference type="Proteomes" id="UP000650424">
    <property type="component" value="Unassembled WGS sequence"/>
</dbReference>
<dbReference type="PANTHER" id="PTHR48081:SF13">
    <property type="entry name" value="ALPHA_BETA HYDROLASE"/>
    <property type="match status" value="1"/>
</dbReference>
<gene>
    <name evidence="4" type="ORF">H8L32_07335</name>
</gene>
<dbReference type="Gene3D" id="3.40.50.1820">
    <property type="entry name" value="alpha/beta hydrolase"/>
    <property type="match status" value="1"/>
</dbReference>
<feature type="signal peptide" evidence="2">
    <location>
        <begin position="1"/>
        <end position="20"/>
    </location>
</feature>
<dbReference type="Pfam" id="PF20434">
    <property type="entry name" value="BD-FAE"/>
    <property type="match status" value="1"/>
</dbReference>
<dbReference type="InterPro" id="IPR050300">
    <property type="entry name" value="GDXG_lipolytic_enzyme"/>
</dbReference>
<dbReference type="InterPro" id="IPR029058">
    <property type="entry name" value="AB_hydrolase_fold"/>
</dbReference>
<evidence type="ECO:0000259" key="3">
    <source>
        <dbReference type="Pfam" id="PF20434"/>
    </source>
</evidence>
<sequence>MFCAVILLLACATPGKPVTADNVYTAASTYQKLVATYPFIQIANQTAPASIKVIKDISYVSYGDMDLQLDLFMPARTPAKALPGIVLVHGGGWRSGSRENLAAMAIRLAGLGYIAAAISYRLSAEAPYPAAIHDVKAAIRWMRSHASEYHIDSGYIAVAGGSAGGQIAALVGVTNGVPKFDPQAQHSQVSSAVQAIINIDGLSDFTSEQARHYEDDPAKKPSSAGAWFGGTYAEKTELWKEASPLSHVGKNTPPILFIGSAQKRFSLGREEMVQKMTALGIATGVVLLPDTPHSFWLFDPWLEPTVNAMSEFLGREFALSP</sequence>
<proteinExistence type="predicted"/>
<dbReference type="EMBL" id="JACOGF010000003">
    <property type="protein sequence ID" value="MBC3917282.1"/>
    <property type="molecule type" value="Genomic_DNA"/>
</dbReference>
<evidence type="ECO:0000313" key="5">
    <source>
        <dbReference type="Proteomes" id="UP000650424"/>
    </source>
</evidence>
<evidence type="ECO:0000313" key="4">
    <source>
        <dbReference type="EMBL" id="MBC3917282.1"/>
    </source>
</evidence>
<feature type="chain" id="PRO_5046148676" evidence="2">
    <location>
        <begin position="21"/>
        <end position="321"/>
    </location>
</feature>
<keyword evidence="5" id="KW-1185">Reference proteome</keyword>
<evidence type="ECO:0000256" key="1">
    <source>
        <dbReference type="ARBA" id="ARBA00022801"/>
    </source>
</evidence>
<name>A0ABR6ZN32_9BURK</name>
<keyword evidence="1 4" id="KW-0378">Hydrolase</keyword>
<dbReference type="SUPFAM" id="SSF53474">
    <property type="entry name" value="alpha/beta-Hydrolases"/>
    <property type="match status" value="1"/>
</dbReference>
<dbReference type="GO" id="GO:0016787">
    <property type="term" value="F:hydrolase activity"/>
    <property type="evidence" value="ECO:0007669"/>
    <property type="project" value="UniProtKB-KW"/>
</dbReference>
<comment type="caution">
    <text evidence="4">The sequence shown here is derived from an EMBL/GenBank/DDBJ whole genome shotgun (WGS) entry which is preliminary data.</text>
</comment>
<dbReference type="InterPro" id="IPR049492">
    <property type="entry name" value="BD-FAE-like_dom"/>
</dbReference>
<reference evidence="4 5" key="1">
    <citation type="submission" date="2020-08" db="EMBL/GenBank/DDBJ databases">
        <title>Novel species isolated from subtropical streams in China.</title>
        <authorList>
            <person name="Lu H."/>
        </authorList>
    </citation>
    <scope>NUCLEOTIDE SEQUENCE [LARGE SCALE GENOMIC DNA]</scope>
    <source>
        <strain evidence="4 5">CY18W</strain>
    </source>
</reference>
<dbReference type="PANTHER" id="PTHR48081">
    <property type="entry name" value="AB HYDROLASE SUPERFAMILY PROTEIN C4A8.06C"/>
    <property type="match status" value="1"/>
</dbReference>
<feature type="domain" description="BD-FAE-like" evidence="3">
    <location>
        <begin position="69"/>
        <end position="258"/>
    </location>
</feature>